<dbReference type="Proteomes" id="UP000887116">
    <property type="component" value="Unassembled WGS sequence"/>
</dbReference>
<organism evidence="2 3">
    <name type="scientific">Trichonephila clavata</name>
    <name type="common">Joro spider</name>
    <name type="synonym">Nephila clavata</name>
    <dbReference type="NCBI Taxonomy" id="2740835"/>
    <lineage>
        <taxon>Eukaryota</taxon>
        <taxon>Metazoa</taxon>
        <taxon>Ecdysozoa</taxon>
        <taxon>Arthropoda</taxon>
        <taxon>Chelicerata</taxon>
        <taxon>Arachnida</taxon>
        <taxon>Araneae</taxon>
        <taxon>Araneomorphae</taxon>
        <taxon>Entelegynae</taxon>
        <taxon>Araneoidea</taxon>
        <taxon>Nephilidae</taxon>
        <taxon>Trichonephila</taxon>
    </lineage>
</organism>
<evidence type="ECO:0000313" key="2">
    <source>
        <dbReference type="EMBL" id="GFR04947.1"/>
    </source>
</evidence>
<gene>
    <name evidence="2" type="ORF">TNCT_236241</name>
</gene>
<feature type="compositionally biased region" description="Pro residues" evidence="1">
    <location>
        <begin position="10"/>
        <end position="23"/>
    </location>
</feature>
<protein>
    <submittedName>
        <fullName evidence="2">Uncharacterized protein</fullName>
    </submittedName>
</protein>
<dbReference type="AlphaFoldDB" id="A0A8X6LDX7"/>
<comment type="caution">
    <text evidence="2">The sequence shown here is derived from an EMBL/GenBank/DDBJ whole genome shotgun (WGS) entry which is preliminary data.</text>
</comment>
<sequence>MDSPLCKPFQPSPLPPDVSPFPSGPSSATLFPSVSDNNRHLALLAALWMDLWQRLAVGIVEYDEVLNRYTQKNEANL</sequence>
<evidence type="ECO:0000313" key="3">
    <source>
        <dbReference type="Proteomes" id="UP000887116"/>
    </source>
</evidence>
<proteinExistence type="predicted"/>
<accession>A0A8X6LDX7</accession>
<name>A0A8X6LDX7_TRICU</name>
<reference evidence="2" key="1">
    <citation type="submission" date="2020-07" db="EMBL/GenBank/DDBJ databases">
        <title>Multicomponent nature underlies the extraordinary mechanical properties of spider dragline silk.</title>
        <authorList>
            <person name="Kono N."/>
            <person name="Nakamura H."/>
            <person name="Mori M."/>
            <person name="Yoshida Y."/>
            <person name="Ohtoshi R."/>
            <person name="Malay A.D."/>
            <person name="Moran D.A.P."/>
            <person name="Tomita M."/>
            <person name="Numata K."/>
            <person name="Arakawa K."/>
        </authorList>
    </citation>
    <scope>NUCLEOTIDE SEQUENCE</scope>
</reference>
<feature type="region of interest" description="Disordered" evidence="1">
    <location>
        <begin position="1"/>
        <end position="27"/>
    </location>
</feature>
<evidence type="ECO:0000256" key="1">
    <source>
        <dbReference type="SAM" id="MobiDB-lite"/>
    </source>
</evidence>
<dbReference type="EMBL" id="BMAO01035643">
    <property type="protein sequence ID" value="GFR04947.1"/>
    <property type="molecule type" value="Genomic_DNA"/>
</dbReference>
<keyword evidence="3" id="KW-1185">Reference proteome</keyword>